<proteinExistence type="predicted"/>
<protein>
    <submittedName>
        <fullName evidence="1">Uncharacterized protein</fullName>
    </submittedName>
</protein>
<evidence type="ECO:0000313" key="1">
    <source>
        <dbReference type="EMBL" id="RPA96397.1"/>
    </source>
</evidence>
<evidence type="ECO:0000313" key="2">
    <source>
        <dbReference type="Proteomes" id="UP000276215"/>
    </source>
</evidence>
<reference evidence="1 2" key="1">
    <citation type="journal article" date="2018" name="Nat. Ecol. Evol.">
        <title>Pezizomycetes genomes reveal the molecular basis of ectomycorrhizal truffle lifestyle.</title>
        <authorList>
            <person name="Murat C."/>
            <person name="Payen T."/>
            <person name="Noel B."/>
            <person name="Kuo A."/>
            <person name="Morin E."/>
            <person name="Chen J."/>
            <person name="Kohler A."/>
            <person name="Krizsan K."/>
            <person name="Balestrini R."/>
            <person name="Da Silva C."/>
            <person name="Montanini B."/>
            <person name="Hainaut M."/>
            <person name="Levati E."/>
            <person name="Barry K.W."/>
            <person name="Belfiori B."/>
            <person name="Cichocki N."/>
            <person name="Clum A."/>
            <person name="Dockter R.B."/>
            <person name="Fauchery L."/>
            <person name="Guy J."/>
            <person name="Iotti M."/>
            <person name="Le Tacon F."/>
            <person name="Lindquist E.A."/>
            <person name="Lipzen A."/>
            <person name="Malagnac F."/>
            <person name="Mello A."/>
            <person name="Molinier V."/>
            <person name="Miyauchi S."/>
            <person name="Poulain J."/>
            <person name="Riccioni C."/>
            <person name="Rubini A."/>
            <person name="Sitrit Y."/>
            <person name="Splivallo R."/>
            <person name="Traeger S."/>
            <person name="Wang M."/>
            <person name="Zifcakova L."/>
            <person name="Wipf D."/>
            <person name="Zambonelli A."/>
            <person name="Paolocci F."/>
            <person name="Nowrousian M."/>
            <person name="Ottonello S."/>
            <person name="Baldrian P."/>
            <person name="Spatafora J.W."/>
            <person name="Henrissat B."/>
            <person name="Nagy L.G."/>
            <person name="Aury J.M."/>
            <person name="Wincker P."/>
            <person name="Grigoriev I.V."/>
            <person name="Bonfante P."/>
            <person name="Martin F.M."/>
        </authorList>
    </citation>
    <scope>NUCLEOTIDE SEQUENCE [LARGE SCALE GENOMIC DNA]</scope>
    <source>
        <strain evidence="1 2">120613-1</strain>
    </source>
</reference>
<dbReference type="Proteomes" id="UP000276215">
    <property type="component" value="Unassembled WGS sequence"/>
</dbReference>
<name>A0A3N4JGJ5_9PEZI</name>
<dbReference type="AlphaFoldDB" id="A0A3N4JGJ5"/>
<organism evidence="1 2">
    <name type="scientific">Choiromyces venosus 120613-1</name>
    <dbReference type="NCBI Taxonomy" id="1336337"/>
    <lineage>
        <taxon>Eukaryota</taxon>
        <taxon>Fungi</taxon>
        <taxon>Dikarya</taxon>
        <taxon>Ascomycota</taxon>
        <taxon>Pezizomycotina</taxon>
        <taxon>Pezizomycetes</taxon>
        <taxon>Pezizales</taxon>
        <taxon>Tuberaceae</taxon>
        <taxon>Choiromyces</taxon>
    </lineage>
</organism>
<keyword evidence="2" id="KW-1185">Reference proteome</keyword>
<accession>A0A3N4JGJ5</accession>
<sequence length="95" mass="10939">MATMPDMDEAIMAHPAQQSYQCHKLCQKPKQQPNFPLPPQAPSIGFAYSDLGYAPAFRYCFRLTSQLFHLHPPPCLLPLSFFFSLHYPPKVFSYF</sequence>
<gene>
    <name evidence="1" type="ORF">L873DRAFT_1239607</name>
</gene>
<dbReference type="EMBL" id="ML120415">
    <property type="protein sequence ID" value="RPA96397.1"/>
    <property type="molecule type" value="Genomic_DNA"/>
</dbReference>